<feature type="transmembrane region" description="Helical" evidence="11">
    <location>
        <begin position="89"/>
        <end position="111"/>
    </location>
</feature>
<keyword evidence="5" id="KW-0305">Gaseous exchange</keyword>
<dbReference type="PROSITE" id="PS50869">
    <property type="entry name" value="BRICHOS"/>
    <property type="match status" value="1"/>
</dbReference>
<keyword evidence="11" id="KW-0812">Transmembrane</keyword>
<evidence type="ECO:0000256" key="6">
    <source>
        <dbReference type="ARBA" id="ARBA00023139"/>
    </source>
</evidence>
<dbReference type="InterPro" id="IPR015091">
    <property type="entry name" value="Surfactant_protein_propep"/>
</dbReference>
<dbReference type="GO" id="GO:0042802">
    <property type="term" value="F:identical protein binding"/>
    <property type="evidence" value="ECO:0007669"/>
    <property type="project" value="Ensembl"/>
</dbReference>
<dbReference type="Proteomes" id="UP000002279">
    <property type="component" value="Chromosome 5"/>
</dbReference>
<dbReference type="GO" id="GO:0005615">
    <property type="term" value="C:extracellular space"/>
    <property type="evidence" value="ECO:0000318"/>
    <property type="project" value="GO_Central"/>
</dbReference>
<gene>
    <name evidence="13" type="primary">SFTPC</name>
</gene>
<dbReference type="FunCoup" id="A0A6I8NH87">
    <property type="interactions" value="54"/>
</dbReference>
<comment type="function">
    <text evidence="1">Pulmonary surfactant associated proteins promote alveolar stability by lowering the surface tension at the air-liquid interface in the peripheral air spaces.</text>
</comment>
<evidence type="ECO:0000256" key="7">
    <source>
        <dbReference type="ARBA" id="ARBA00023157"/>
    </source>
</evidence>
<organism evidence="13 14">
    <name type="scientific">Ornithorhynchus anatinus</name>
    <name type="common">Duckbill platypus</name>
    <dbReference type="NCBI Taxonomy" id="9258"/>
    <lineage>
        <taxon>Eukaryota</taxon>
        <taxon>Metazoa</taxon>
        <taxon>Chordata</taxon>
        <taxon>Craniata</taxon>
        <taxon>Vertebrata</taxon>
        <taxon>Euteleostomi</taxon>
        <taxon>Mammalia</taxon>
        <taxon>Monotremata</taxon>
        <taxon>Ornithorhynchidae</taxon>
        <taxon>Ornithorhynchus</taxon>
    </lineage>
</organism>
<keyword evidence="6" id="KW-0564">Palmitate</keyword>
<dbReference type="Bgee" id="ENSOANG00000036115">
    <property type="expression patterns" value="Expressed in brain and 3 other cell types or tissues"/>
</dbReference>
<proteinExistence type="predicted"/>
<feature type="domain" description="BRICHOS" evidence="12">
    <location>
        <begin position="146"/>
        <end position="242"/>
    </location>
</feature>
<dbReference type="AlphaFoldDB" id="A0A6I8NH87"/>
<keyword evidence="11" id="KW-0472">Membrane</keyword>
<keyword evidence="4" id="KW-0964">Secreted</keyword>
<dbReference type="Gene3D" id="3.30.390.150">
    <property type="match status" value="1"/>
</dbReference>
<reference evidence="13" key="3">
    <citation type="submission" date="2025-09" db="UniProtKB">
        <authorList>
            <consortium name="Ensembl"/>
        </authorList>
    </citation>
    <scope>IDENTIFICATION</scope>
    <source>
        <strain evidence="13">Glennie</strain>
    </source>
</reference>
<dbReference type="InParanoid" id="A0A6I8NH87"/>
<evidence type="ECO:0000256" key="4">
    <source>
        <dbReference type="ARBA" id="ARBA00022525"/>
    </source>
</evidence>
<keyword evidence="3" id="KW-0767">Surface film</keyword>
<dbReference type="OMA" id="WRHRACY"/>
<protein>
    <recommendedName>
        <fullName evidence="9">Surfactant protein C</fullName>
    </recommendedName>
    <alternativeName>
        <fullName evidence="10">Pulmonary surfactant-associated protein C</fullName>
    </alternativeName>
</protein>
<dbReference type="InterPro" id="IPR001729">
    <property type="entry name" value="SP-C"/>
</dbReference>
<keyword evidence="14" id="KW-1185">Reference proteome</keyword>
<keyword evidence="7" id="KW-1015">Disulfide bond</keyword>
<dbReference type="Ensembl" id="ENSOANT00000075348.1">
    <property type="protein sequence ID" value="ENSOANP00000040460.1"/>
    <property type="gene ID" value="ENSOANG00000036115.1"/>
</dbReference>
<dbReference type="GO" id="GO:0007585">
    <property type="term" value="P:respiratory gaseous exchange by respiratory system"/>
    <property type="evidence" value="ECO:0007669"/>
    <property type="project" value="UniProtKB-KW"/>
</dbReference>
<name>A0A6I8NH87_ORNAN</name>
<dbReference type="InterPro" id="IPR007084">
    <property type="entry name" value="BRICHOS_dom"/>
</dbReference>
<dbReference type="Pfam" id="PF08999">
    <property type="entry name" value="SP_C-Propep"/>
    <property type="match status" value="1"/>
</dbReference>
<evidence type="ECO:0000256" key="11">
    <source>
        <dbReference type="SAM" id="Phobius"/>
    </source>
</evidence>
<evidence type="ECO:0000313" key="14">
    <source>
        <dbReference type="Proteomes" id="UP000002279"/>
    </source>
</evidence>
<dbReference type="PANTHER" id="PTHR10800:SF4">
    <property type="entry name" value="PULMONARY SURFACTANT-ASSOCIATED PROTEIN C"/>
    <property type="match status" value="1"/>
</dbReference>
<evidence type="ECO:0000256" key="3">
    <source>
        <dbReference type="ARBA" id="ARBA00022439"/>
    </source>
</evidence>
<reference evidence="13" key="2">
    <citation type="submission" date="2025-08" db="UniProtKB">
        <authorList>
            <consortium name="Ensembl"/>
        </authorList>
    </citation>
    <scope>IDENTIFICATION</scope>
    <source>
        <strain evidence="13">Glennie</strain>
    </source>
</reference>
<dbReference type="Pfam" id="PF04089">
    <property type="entry name" value="BRICHOS"/>
    <property type="match status" value="1"/>
</dbReference>
<dbReference type="SMART" id="SM01039">
    <property type="entry name" value="BRICHOS"/>
    <property type="match status" value="1"/>
</dbReference>
<dbReference type="PANTHER" id="PTHR10800">
    <property type="entry name" value="PULMONARY SURFACTANT-ASSOCIATED PROTEIN C"/>
    <property type="match status" value="1"/>
</dbReference>
<evidence type="ECO:0000256" key="2">
    <source>
        <dbReference type="ARBA" id="ARBA00004364"/>
    </source>
</evidence>
<sequence length="242" mass="25897">MDGFRGLPVPPSFLQTPGISLHPQSGSPPGRAGPDRVWAELLVAPIHGDGLVRLAGRASSAGRRAHQDYSVAPRGRLGIPCCPFHLKRLLIIVVVVVLIVVVVLGALLMGLHMSQKHTEMVLEMSIGGPGAQQRLALSGHEGTATFSVGATGTVVYDYYRLLIAYQPSPGATCYVTKMAPENIPSLDAITREFQSYQAKPSMPATKLEQEETNDASPVALAERSLLSTTINVLCSEVPVYYI</sequence>
<comment type="subcellular location">
    <subcellularLocation>
        <location evidence="2">Secreted</location>
        <location evidence="2">Extracellular space</location>
        <location evidence="2">Surface film</location>
    </subcellularLocation>
</comment>
<dbReference type="SMART" id="SM00019">
    <property type="entry name" value="SF_P"/>
    <property type="match status" value="1"/>
</dbReference>
<keyword evidence="8" id="KW-0449">Lipoprotein</keyword>
<evidence type="ECO:0000259" key="12">
    <source>
        <dbReference type="PROSITE" id="PS50869"/>
    </source>
</evidence>
<evidence type="ECO:0000256" key="9">
    <source>
        <dbReference type="ARBA" id="ARBA00044778"/>
    </source>
</evidence>
<evidence type="ECO:0000256" key="1">
    <source>
        <dbReference type="ARBA" id="ARBA00002263"/>
    </source>
</evidence>
<accession>A0A6I8NH87</accession>
<evidence type="ECO:0000313" key="13">
    <source>
        <dbReference type="Ensembl" id="ENSOANP00000040460.1"/>
    </source>
</evidence>
<evidence type="ECO:0000256" key="10">
    <source>
        <dbReference type="ARBA" id="ARBA00044825"/>
    </source>
</evidence>
<evidence type="ECO:0000256" key="8">
    <source>
        <dbReference type="ARBA" id="ARBA00023288"/>
    </source>
</evidence>
<reference evidence="13 14" key="1">
    <citation type="journal article" date="2008" name="Nature">
        <title>Genome analysis of the platypus reveals unique signatures of evolution.</title>
        <authorList>
            <person name="Warren W.C."/>
            <person name="Hillier L.W."/>
            <person name="Marshall Graves J.A."/>
            <person name="Birney E."/>
            <person name="Ponting C.P."/>
            <person name="Grutzner F."/>
            <person name="Belov K."/>
            <person name="Miller W."/>
            <person name="Clarke L."/>
            <person name="Chinwalla A.T."/>
            <person name="Yang S.P."/>
            <person name="Heger A."/>
            <person name="Locke D.P."/>
            <person name="Miethke P."/>
            <person name="Waters P.D."/>
            <person name="Veyrunes F."/>
            <person name="Fulton L."/>
            <person name="Fulton B."/>
            <person name="Graves T."/>
            <person name="Wallis J."/>
            <person name="Puente X.S."/>
            <person name="Lopez-Otin C."/>
            <person name="Ordonez G.R."/>
            <person name="Eichler E.E."/>
            <person name="Chen L."/>
            <person name="Cheng Z."/>
            <person name="Deakin J.E."/>
            <person name="Alsop A."/>
            <person name="Thompson K."/>
            <person name="Kirby P."/>
            <person name="Papenfuss A.T."/>
            <person name="Wakefield M.J."/>
            <person name="Olender T."/>
            <person name="Lancet D."/>
            <person name="Huttley G.A."/>
            <person name="Smit A.F."/>
            <person name="Pask A."/>
            <person name="Temple-Smith P."/>
            <person name="Batzer M.A."/>
            <person name="Walker J.A."/>
            <person name="Konkel M.K."/>
            <person name="Harris R.S."/>
            <person name="Whittington C.M."/>
            <person name="Wong E.S."/>
            <person name="Gemmell N.J."/>
            <person name="Buschiazzo E."/>
            <person name="Vargas Jentzsch I.M."/>
            <person name="Merkel A."/>
            <person name="Schmitz J."/>
            <person name="Zemann A."/>
            <person name="Churakov G."/>
            <person name="Kriegs J.O."/>
            <person name="Brosius J."/>
            <person name="Murchison E.P."/>
            <person name="Sachidanandam R."/>
            <person name="Smith C."/>
            <person name="Hannon G.J."/>
            <person name="Tsend-Ayush E."/>
            <person name="McMillan D."/>
            <person name="Attenborough R."/>
            <person name="Rens W."/>
            <person name="Ferguson-Smith M."/>
            <person name="Lefevre C.M."/>
            <person name="Sharp J.A."/>
            <person name="Nicholas K.R."/>
            <person name="Ray D.A."/>
            <person name="Kube M."/>
            <person name="Reinhardt R."/>
            <person name="Pringle T.H."/>
            <person name="Taylor J."/>
            <person name="Jones R.C."/>
            <person name="Nixon B."/>
            <person name="Dacheux J.L."/>
            <person name="Niwa H."/>
            <person name="Sekita Y."/>
            <person name="Huang X."/>
            <person name="Stark A."/>
            <person name="Kheradpour P."/>
            <person name="Kellis M."/>
            <person name="Flicek P."/>
            <person name="Chen Y."/>
            <person name="Webber C."/>
            <person name="Hardison R."/>
            <person name="Nelson J."/>
            <person name="Hallsworth-Pepin K."/>
            <person name="Delehaunty K."/>
            <person name="Markovic C."/>
            <person name="Minx P."/>
            <person name="Feng Y."/>
            <person name="Kremitzki C."/>
            <person name="Mitreva M."/>
            <person name="Glasscock J."/>
            <person name="Wylie T."/>
            <person name="Wohldmann P."/>
            <person name="Thiru P."/>
            <person name="Nhan M.N."/>
            <person name="Pohl C.S."/>
            <person name="Smith S.M."/>
            <person name="Hou S."/>
            <person name="Nefedov M."/>
            <person name="de Jong P.J."/>
            <person name="Renfree M.B."/>
            <person name="Mardis E.R."/>
            <person name="Wilson R.K."/>
        </authorList>
    </citation>
    <scope>NUCLEOTIDE SEQUENCE [LARGE SCALE GENOMIC DNA]</scope>
    <source>
        <strain evidence="13 14">Glennie</strain>
    </source>
</reference>
<evidence type="ECO:0000256" key="5">
    <source>
        <dbReference type="ARBA" id="ARBA00022713"/>
    </source>
</evidence>
<dbReference type="GeneTree" id="ENSGT00390000017162"/>
<keyword evidence="11" id="KW-1133">Transmembrane helix</keyword>
<dbReference type="GO" id="GO:0097208">
    <property type="term" value="C:alveolar lamellar body"/>
    <property type="evidence" value="ECO:0000318"/>
    <property type="project" value="GO_Central"/>
</dbReference>